<sequence>MTHGTRRRVFGHFPPTCRPQYIVFSSRHNSPTALLAFRQPGACNDRAVDTDAPCETRLLSGPSYCPSRFRSRPRPPPRRGAYTHGDPIDLGQSQNTLGCGSGTPHRWIYRDEGCDLAACSPPPRVGRTSGFEEGERKEDMTGFCAADDERSAAGASREEIKAGRGGSMNATGIGARHGRARSLPPPRLDPAPPNRVHRYARRSLLALAPPSVPRFNLRRGVRLYGPRRAQEDGTAREPQAGVLALDAPDGGLVYRPPAPGAFLRVLQTSWLPYPPLHADPGHVLFSAVHCRLGLVCGPRQDFLEAQAQVYIELSRLSPPARSRTPCSRCSFRRRPPIPHAHGPES</sequence>
<proteinExistence type="predicted"/>
<dbReference type="AlphaFoldDB" id="A0AAD6YXJ3"/>
<comment type="caution">
    <text evidence="2">The sequence shown here is derived from an EMBL/GenBank/DDBJ whole genome shotgun (WGS) entry which is preliminary data.</text>
</comment>
<accession>A0AAD6YXJ3</accession>
<evidence type="ECO:0000256" key="1">
    <source>
        <dbReference type="SAM" id="MobiDB-lite"/>
    </source>
</evidence>
<feature type="region of interest" description="Disordered" evidence="1">
    <location>
        <begin position="65"/>
        <end position="97"/>
    </location>
</feature>
<feature type="region of interest" description="Disordered" evidence="1">
    <location>
        <begin position="152"/>
        <end position="171"/>
    </location>
</feature>
<organism evidence="2 3">
    <name type="scientific">Mycena albidolilacea</name>
    <dbReference type="NCBI Taxonomy" id="1033008"/>
    <lineage>
        <taxon>Eukaryota</taxon>
        <taxon>Fungi</taxon>
        <taxon>Dikarya</taxon>
        <taxon>Basidiomycota</taxon>
        <taxon>Agaricomycotina</taxon>
        <taxon>Agaricomycetes</taxon>
        <taxon>Agaricomycetidae</taxon>
        <taxon>Agaricales</taxon>
        <taxon>Marasmiineae</taxon>
        <taxon>Mycenaceae</taxon>
        <taxon>Mycena</taxon>
    </lineage>
</organism>
<feature type="compositionally biased region" description="Basic and acidic residues" evidence="1">
    <location>
        <begin position="152"/>
        <end position="162"/>
    </location>
</feature>
<protein>
    <submittedName>
        <fullName evidence="2">Uncharacterized protein</fullName>
    </submittedName>
</protein>
<evidence type="ECO:0000313" key="3">
    <source>
        <dbReference type="Proteomes" id="UP001218218"/>
    </source>
</evidence>
<feature type="region of interest" description="Disordered" evidence="1">
    <location>
        <begin position="318"/>
        <end position="345"/>
    </location>
</feature>
<reference evidence="2" key="1">
    <citation type="submission" date="2023-03" db="EMBL/GenBank/DDBJ databases">
        <title>Massive genome expansion in bonnet fungi (Mycena s.s.) driven by repeated elements and novel gene families across ecological guilds.</title>
        <authorList>
            <consortium name="Lawrence Berkeley National Laboratory"/>
            <person name="Harder C.B."/>
            <person name="Miyauchi S."/>
            <person name="Viragh M."/>
            <person name="Kuo A."/>
            <person name="Thoen E."/>
            <person name="Andreopoulos B."/>
            <person name="Lu D."/>
            <person name="Skrede I."/>
            <person name="Drula E."/>
            <person name="Henrissat B."/>
            <person name="Morin E."/>
            <person name="Kohler A."/>
            <person name="Barry K."/>
            <person name="LaButti K."/>
            <person name="Morin E."/>
            <person name="Salamov A."/>
            <person name="Lipzen A."/>
            <person name="Mereny Z."/>
            <person name="Hegedus B."/>
            <person name="Baldrian P."/>
            <person name="Stursova M."/>
            <person name="Weitz H."/>
            <person name="Taylor A."/>
            <person name="Grigoriev I.V."/>
            <person name="Nagy L.G."/>
            <person name="Martin F."/>
            <person name="Kauserud H."/>
        </authorList>
    </citation>
    <scope>NUCLEOTIDE SEQUENCE</scope>
    <source>
        <strain evidence="2">CBHHK002</strain>
    </source>
</reference>
<dbReference type="Proteomes" id="UP001218218">
    <property type="component" value="Unassembled WGS sequence"/>
</dbReference>
<evidence type="ECO:0000313" key="2">
    <source>
        <dbReference type="EMBL" id="KAJ7301014.1"/>
    </source>
</evidence>
<name>A0AAD6YXJ3_9AGAR</name>
<dbReference type="EMBL" id="JARIHO010000146">
    <property type="protein sequence ID" value="KAJ7301014.1"/>
    <property type="molecule type" value="Genomic_DNA"/>
</dbReference>
<gene>
    <name evidence="2" type="ORF">DFH08DRAFT_907501</name>
</gene>
<keyword evidence="3" id="KW-1185">Reference proteome</keyword>